<dbReference type="GO" id="GO:0000049">
    <property type="term" value="F:tRNA binding"/>
    <property type="evidence" value="ECO:0007669"/>
    <property type="project" value="TreeGrafter"/>
</dbReference>
<evidence type="ECO:0000256" key="7">
    <source>
        <dbReference type="ARBA" id="ARBA00022842"/>
    </source>
</evidence>
<dbReference type="InterPro" id="IPR002646">
    <property type="entry name" value="PolA_pol_head_dom"/>
</dbReference>
<evidence type="ECO:0000259" key="11">
    <source>
        <dbReference type="Pfam" id="PF12627"/>
    </source>
</evidence>
<dbReference type="AlphaFoldDB" id="A0A9D1JDW0"/>
<dbReference type="CDD" id="cd00077">
    <property type="entry name" value="HDc"/>
    <property type="match status" value="1"/>
</dbReference>
<keyword evidence="7" id="KW-0460">Magnesium</keyword>
<dbReference type="Proteomes" id="UP000824201">
    <property type="component" value="Unassembled WGS sequence"/>
</dbReference>
<organism evidence="13 14">
    <name type="scientific">Candidatus Fimimorpha faecalis</name>
    <dbReference type="NCBI Taxonomy" id="2840824"/>
    <lineage>
        <taxon>Bacteria</taxon>
        <taxon>Bacillati</taxon>
        <taxon>Bacillota</taxon>
        <taxon>Clostridia</taxon>
        <taxon>Eubacteriales</taxon>
        <taxon>Candidatus Fimimorpha</taxon>
    </lineage>
</organism>
<dbReference type="Gene3D" id="1.10.3090.10">
    <property type="entry name" value="cca-adding enzyme, domain 2"/>
    <property type="match status" value="1"/>
</dbReference>
<comment type="caution">
    <text evidence="13">The sequence shown here is derived from an EMBL/GenBank/DDBJ whole genome shotgun (WGS) entry which is preliminary data.</text>
</comment>
<feature type="domain" description="Poly A polymerase head" evidence="10">
    <location>
        <begin position="23"/>
        <end position="143"/>
    </location>
</feature>
<dbReference type="InterPro" id="IPR043519">
    <property type="entry name" value="NT_sf"/>
</dbReference>
<protein>
    <submittedName>
        <fullName evidence="13">CCA tRNA nucleotidyltransferase</fullName>
        <ecNumber evidence="13">2.7.7.72</ecNumber>
    </submittedName>
</protein>
<evidence type="ECO:0000256" key="1">
    <source>
        <dbReference type="ARBA" id="ARBA00001946"/>
    </source>
</evidence>
<comment type="cofactor">
    <cofactor evidence="1">
        <name>Mg(2+)</name>
        <dbReference type="ChEBI" id="CHEBI:18420"/>
    </cofactor>
</comment>
<evidence type="ECO:0000259" key="12">
    <source>
        <dbReference type="Pfam" id="PF13735"/>
    </source>
</evidence>
<dbReference type="CDD" id="cd05398">
    <property type="entry name" value="NT_ClassII-CCAase"/>
    <property type="match status" value="1"/>
</dbReference>
<comment type="similarity">
    <text evidence="9">Belongs to the tRNA nucleotidyltransferase/poly(A) polymerase family.</text>
</comment>
<gene>
    <name evidence="13" type="ORF">IAC96_09815</name>
</gene>
<dbReference type="PANTHER" id="PTHR46173">
    <property type="entry name" value="CCA TRNA NUCLEOTIDYLTRANSFERASE 1, MITOCHONDRIAL"/>
    <property type="match status" value="1"/>
</dbReference>
<dbReference type="SUPFAM" id="SSF81301">
    <property type="entry name" value="Nucleotidyltransferase"/>
    <property type="match status" value="1"/>
</dbReference>
<dbReference type="EMBL" id="DVHN01000126">
    <property type="protein sequence ID" value="HIR89235.1"/>
    <property type="molecule type" value="Genomic_DNA"/>
</dbReference>
<evidence type="ECO:0000259" key="10">
    <source>
        <dbReference type="Pfam" id="PF01743"/>
    </source>
</evidence>
<keyword evidence="3" id="KW-0819">tRNA processing</keyword>
<feature type="domain" description="tRNA nucleotidyltransferase/poly(A) polymerase RNA and SrmB- binding" evidence="11">
    <location>
        <begin position="170"/>
        <end position="231"/>
    </location>
</feature>
<dbReference type="EC" id="2.7.7.72" evidence="13"/>
<dbReference type="GO" id="GO:0000166">
    <property type="term" value="F:nucleotide binding"/>
    <property type="evidence" value="ECO:0007669"/>
    <property type="project" value="UniProtKB-KW"/>
</dbReference>
<dbReference type="PANTHER" id="PTHR46173:SF1">
    <property type="entry name" value="CCA TRNA NUCLEOTIDYLTRANSFERASE 1, MITOCHONDRIAL"/>
    <property type="match status" value="1"/>
</dbReference>
<keyword evidence="5" id="KW-0479">Metal-binding</keyword>
<dbReference type="InterPro" id="IPR003607">
    <property type="entry name" value="HD/PDEase_dom"/>
</dbReference>
<dbReference type="GO" id="GO:0004810">
    <property type="term" value="F:CCA tRNA nucleotidyltransferase activity"/>
    <property type="evidence" value="ECO:0007669"/>
    <property type="project" value="UniProtKB-EC"/>
</dbReference>
<dbReference type="Pfam" id="PF12627">
    <property type="entry name" value="PolyA_pol_RNAbd"/>
    <property type="match status" value="1"/>
</dbReference>
<evidence type="ECO:0000256" key="5">
    <source>
        <dbReference type="ARBA" id="ARBA00022723"/>
    </source>
</evidence>
<evidence type="ECO:0000256" key="2">
    <source>
        <dbReference type="ARBA" id="ARBA00022679"/>
    </source>
</evidence>
<feature type="domain" description="CCA-adding enzyme C-terminal" evidence="12">
    <location>
        <begin position="292"/>
        <end position="434"/>
    </location>
</feature>
<dbReference type="NCBIfam" id="NF009814">
    <property type="entry name" value="PRK13299.1"/>
    <property type="match status" value="1"/>
</dbReference>
<evidence type="ECO:0000256" key="3">
    <source>
        <dbReference type="ARBA" id="ARBA00022694"/>
    </source>
</evidence>
<evidence type="ECO:0000256" key="9">
    <source>
        <dbReference type="RuleBase" id="RU003953"/>
    </source>
</evidence>
<dbReference type="Pfam" id="PF13735">
    <property type="entry name" value="tRNA_NucTran2_2"/>
    <property type="match status" value="1"/>
</dbReference>
<reference evidence="13" key="2">
    <citation type="journal article" date="2021" name="PeerJ">
        <title>Extensive microbial diversity within the chicken gut microbiome revealed by metagenomics and culture.</title>
        <authorList>
            <person name="Gilroy R."/>
            <person name="Ravi A."/>
            <person name="Getino M."/>
            <person name="Pursley I."/>
            <person name="Horton D.L."/>
            <person name="Alikhan N.F."/>
            <person name="Baker D."/>
            <person name="Gharbi K."/>
            <person name="Hall N."/>
            <person name="Watson M."/>
            <person name="Adriaenssens E.M."/>
            <person name="Foster-Nyarko E."/>
            <person name="Jarju S."/>
            <person name="Secka A."/>
            <person name="Antonio M."/>
            <person name="Oren A."/>
            <person name="Chaudhuri R.R."/>
            <person name="La Ragione R."/>
            <person name="Hildebrand F."/>
            <person name="Pallen M.J."/>
        </authorList>
    </citation>
    <scope>NUCLEOTIDE SEQUENCE</scope>
    <source>
        <strain evidence="13">ChiW13-3771</strain>
    </source>
</reference>
<keyword evidence="8 9" id="KW-0694">RNA-binding</keyword>
<dbReference type="GO" id="GO:0046872">
    <property type="term" value="F:metal ion binding"/>
    <property type="evidence" value="ECO:0007669"/>
    <property type="project" value="UniProtKB-KW"/>
</dbReference>
<dbReference type="InterPro" id="IPR032828">
    <property type="entry name" value="PolyA_RNA-bd"/>
</dbReference>
<evidence type="ECO:0000256" key="4">
    <source>
        <dbReference type="ARBA" id="ARBA00022695"/>
    </source>
</evidence>
<accession>A0A9D1JDW0</accession>
<dbReference type="InterPro" id="IPR006675">
    <property type="entry name" value="HDIG_dom"/>
</dbReference>
<dbReference type="InterPro" id="IPR050264">
    <property type="entry name" value="Bact_CCA-adding_enz_type3_sf"/>
</dbReference>
<dbReference type="Pfam" id="PF01743">
    <property type="entry name" value="PolyA_pol"/>
    <property type="match status" value="1"/>
</dbReference>
<sequence>MDICVPERVTYIIKKLEQAGHEAYIVGGCVRDALLKREPEDWDITTSASPFQVKKIFRRTIDTGIQHGTVTVMLEKEGFEVTTYRIDGKYEDARHPSSVQFTSNLEEDLKRRDFTINAMAYNPKTGMVDLFGGQSDLKAGIIRCVGDAVERFTEDALRILRAIRFASQLGFAIDEQTQQGIRLLAGNLSKVSQERIQVELTKLLVSSHPEQIRTAYELGVTAVVLPELDAIMPLQQNNPYHCYTVGNHTIAMLEQIRATKVLRWTALLHDIGKLQTHRMDEQDHFYGHAEESAVQAKKILRRLKFDNDTIDKVSRLVRYHTYHLRRDKKIIRRCMNKIGEELFEDLLEVMRADTMAKSSYKQKERLEDIIEIKKLYKEIIADQECITLKQLDVNGQDLIQMGILPGKQIGELLNKMLDYVLEHPEDNKKDILLKKFCSK</sequence>
<proteinExistence type="inferred from homology"/>
<name>A0A9D1JDW0_9FIRM</name>
<keyword evidence="4 13" id="KW-0548">Nucleotidyltransferase</keyword>
<keyword evidence="6" id="KW-0547">Nucleotide-binding</keyword>
<dbReference type="NCBIfam" id="TIGR00277">
    <property type="entry name" value="HDIG"/>
    <property type="match status" value="1"/>
</dbReference>
<evidence type="ECO:0000313" key="13">
    <source>
        <dbReference type="EMBL" id="HIR89235.1"/>
    </source>
</evidence>
<evidence type="ECO:0000313" key="14">
    <source>
        <dbReference type="Proteomes" id="UP000824201"/>
    </source>
</evidence>
<dbReference type="GO" id="GO:0008033">
    <property type="term" value="P:tRNA processing"/>
    <property type="evidence" value="ECO:0007669"/>
    <property type="project" value="UniProtKB-KW"/>
</dbReference>
<dbReference type="Gene3D" id="3.30.460.10">
    <property type="entry name" value="Beta Polymerase, domain 2"/>
    <property type="match status" value="1"/>
</dbReference>
<reference evidence="13" key="1">
    <citation type="submission" date="2020-10" db="EMBL/GenBank/DDBJ databases">
        <authorList>
            <person name="Gilroy R."/>
        </authorList>
    </citation>
    <scope>NUCLEOTIDE SEQUENCE</scope>
    <source>
        <strain evidence="13">ChiW13-3771</strain>
    </source>
</reference>
<keyword evidence="2 9" id="KW-0808">Transferase</keyword>
<dbReference type="Gene3D" id="1.10.246.80">
    <property type="match status" value="1"/>
</dbReference>
<evidence type="ECO:0000256" key="8">
    <source>
        <dbReference type="ARBA" id="ARBA00022884"/>
    </source>
</evidence>
<evidence type="ECO:0000256" key="6">
    <source>
        <dbReference type="ARBA" id="ARBA00022741"/>
    </source>
</evidence>
<dbReference type="InterPro" id="IPR032810">
    <property type="entry name" value="CCA-adding_enz_C"/>
</dbReference>
<dbReference type="SUPFAM" id="SSF81891">
    <property type="entry name" value="Poly A polymerase C-terminal region-like"/>
    <property type="match status" value="1"/>
</dbReference>